<dbReference type="Gene3D" id="2.60.40.10">
    <property type="entry name" value="Immunoglobulins"/>
    <property type="match status" value="1"/>
</dbReference>
<evidence type="ECO:0000313" key="4">
    <source>
        <dbReference type="EMBL" id="NEN24077.1"/>
    </source>
</evidence>
<dbReference type="InterPro" id="IPR035986">
    <property type="entry name" value="PKD_dom_sf"/>
</dbReference>
<dbReference type="Pfam" id="PF13585">
    <property type="entry name" value="CHU_C"/>
    <property type="match status" value="1"/>
</dbReference>
<feature type="domain" description="PKD" evidence="3">
    <location>
        <begin position="225"/>
        <end position="272"/>
    </location>
</feature>
<keyword evidence="5" id="KW-1185">Reference proteome</keyword>
<dbReference type="PROSITE" id="PS50093">
    <property type="entry name" value="PKD"/>
    <property type="match status" value="1"/>
</dbReference>
<protein>
    <recommendedName>
        <fullName evidence="3">PKD domain-containing protein</fullName>
    </recommendedName>
</protein>
<feature type="region of interest" description="Disordered" evidence="1">
    <location>
        <begin position="94"/>
        <end position="197"/>
    </location>
</feature>
<dbReference type="InterPro" id="IPR013783">
    <property type="entry name" value="Ig-like_fold"/>
</dbReference>
<dbReference type="Pfam" id="PF18911">
    <property type="entry name" value="PKD_4"/>
    <property type="match status" value="1"/>
</dbReference>
<organism evidence="4 5">
    <name type="scientific">Cryomorpha ignava</name>
    <dbReference type="NCBI Taxonomy" id="101383"/>
    <lineage>
        <taxon>Bacteria</taxon>
        <taxon>Pseudomonadati</taxon>
        <taxon>Bacteroidota</taxon>
        <taxon>Flavobacteriia</taxon>
        <taxon>Flavobacteriales</taxon>
        <taxon>Cryomorphaceae</taxon>
        <taxon>Cryomorpha</taxon>
    </lineage>
</organism>
<keyword evidence="2" id="KW-0472">Membrane</keyword>
<dbReference type="AlphaFoldDB" id="A0A7K3WQX3"/>
<keyword evidence="2" id="KW-0812">Transmembrane</keyword>
<evidence type="ECO:0000256" key="1">
    <source>
        <dbReference type="SAM" id="MobiDB-lite"/>
    </source>
</evidence>
<dbReference type="InterPro" id="IPR000601">
    <property type="entry name" value="PKD_dom"/>
</dbReference>
<reference evidence="4 5" key="1">
    <citation type="submission" date="2020-02" db="EMBL/GenBank/DDBJ databases">
        <title>Out from the shadows clarifying the taxonomy of the family Cryomorphaceae and related taxa by utilizing the GTDB taxonomic framework.</title>
        <authorList>
            <person name="Bowman J.P."/>
        </authorList>
    </citation>
    <scope>NUCLEOTIDE SEQUENCE [LARGE SCALE GENOMIC DNA]</scope>
    <source>
        <strain evidence="4 5">QSSC 1-22</strain>
    </source>
</reference>
<keyword evidence="2" id="KW-1133">Transmembrane helix</keyword>
<dbReference type="SMART" id="SM00089">
    <property type="entry name" value="PKD"/>
    <property type="match status" value="1"/>
</dbReference>
<evidence type="ECO:0000313" key="5">
    <source>
        <dbReference type="Proteomes" id="UP000486602"/>
    </source>
</evidence>
<sequence>MIKDKFEIEIGKRLRTTQAEVPVGSWDAIRAGIKSPAGLPVQNAAPFSNAGFVVGIIVGAAMFISLALYSGHENVRRYSVEQGVELLKPETVTERKSPVTVVQKENETPASASVEVVEKSELVNDSPQAATEKSEVQNNSNSEVATREVLTFEPISANTDAEIDSRNSEKQSARKLASRSSAKEGKAATQSPNVPAPKAQIMADRISGYAPLTVHFDNKGQGERYYWEFGYMTESFDKAPEVIFDEPGIYTVYLSVENEEGEIAEDYVQITVKEGSKFYIQNTFTPNGDGKNDTYKISGALNISEFYMVITDQNDKKVFESRDINREWNFDQAVHGQVGAMYFVTYRAVGIDGKVYSGNRTALNIRY</sequence>
<dbReference type="RefSeq" id="WP_163285473.1">
    <property type="nucleotide sequence ID" value="NZ_JAAGVY010000019.1"/>
</dbReference>
<dbReference type="CDD" id="cd00146">
    <property type="entry name" value="PKD"/>
    <property type="match status" value="1"/>
</dbReference>
<dbReference type="SUPFAM" id="SSF49299">
    <property type="entry name" value="PKD domain"/>
    <property type="match status" value="1"/>
</dbReference>
<feature type="compositionally biased region" description="Polar residues" evidence="1">
    <location>
        <begin position="123"/>
        <end position="144"/>
    </location>
</feature>
<dbReference type="Proteomes" id="UP000486602">
    <property type="component" value="Unassembled WGS sequence"/>
</dbReference>
<dbReference type="InterPro" id="IPR022409">
    <property type="entry name" value="PKD/Chitinase_dom"/>
</dbReference>
<accession>A0A7K3WQX3</accession>
<dbReference type="EMBL" id="JAAGVY010000019">
    <property type="protein sequence ID" value="NEN24077.1"/>
    <property type="molecule type" value="Genomic_DNA"/>
</dbReference>
<feature type="compositionally biased region" description="Basic and acidic residues" evidence="1">
    <location>
        <begin position="163"/>
        <end position="172"/>
    </location>
</feature>
<proteinExistence type="predicted"/>
<evidence type="ECO:0000256" key="2">
    <source>
        <dbReference type="SAM" id="Phobius"/>
    </source>
</evidence>
<gene>
    <name evidence="4" type="ORF">G3O08_11255</name>
</gene>
<feature type="transmembrane region" description="Helical" evidence="2">
    <location>
        <begin position="50"/>
        <end position="69"/>
    </location>
</feature>
<comment type="caution">
    <text evidence="4">The sequence shown here is derived from an EMBL/GenBank/DDBJ whole genome shotgun (WGS) entry which is preliminary data.</text>
</comment>
<evidence type="ECO:0000259" key="3">
    <source>
        <dbReference type="PROSITE" id="PS50093"/>
    </source>
</evidence>
<name>A0A7K3WQX3_9FLAO</name>